<dbReference type="PROSITE" id="PS50109">
    <property type="entry name" value="HIS_KIN"/>
    <property type="match status" value="1"/>
</dbReference>
<organism evidence="9 10">
    <name type="scientific">Candidatus Fervidibacter japonicus</name>
    <dbReference type="NCBI Taxonomy" id="2035412"/>
    <lineage>
        <taxon>Bacteria</taxon>
        <taxon>Candidatus Fervidibacterota</taxon>
        <taxon>Candidatus Fervidibacter</taxon>
    </lineage>
</organism>
<dbReference type="SMART" id="SM00387">
    <property type="entry name" value="HATPase_c"/>
    <property type="match status" value="1"/>
</dbReference>
<dbReference type="SMART" id="SM00065">
    <property type="entry name" value="GAF"/>
    <property type="match status" value="2"/>
</dbReference>
<dbReference type="SMART" id="SM00448">
    <property type="entry name" value="REC"/>
    <property type="match status" value="1"/>
</dbReference>
<dbReference type="InterPro" id="IPR003594">
    <property type="entry name" value="HATPase_dom"/>
</dbReference>
<dbReference type="PROSITE" id="PS50110">
    <property type="entry name" value="RESPONSE_REGULATORY"/>
    <property type="match status" value="1"/>
</dbReference>
<gene>
    <name evidence="9" type="primary">cckA_2</name>
    <name evidence="9" type="ORF">HRbin17_01187</name>
</gene>
<evidence type="ECO:0000259" key="7">
    <source>
        <dbReference type="PROSITE" id="PS50109"/>
    </source>
</evidence>
<dbReference type="SUPFAM" id="SSF55781">
    <property type="entry name" value="GAF domain-like"/>
    <property type="match status" value="3"/>
</dbReference>
<dbReference type="InterPro" id="IPR011006">
    <property type="entry name" value="CheY-like_superfamily"/>
</dbReference>
<dbReference type="Gene3D" id="3.40.50.2300">
    <property type="match status" value="1"/>
</dbReference>
<dbReference type="InterPro" id="IPR036097">
    <property type="entry name" value="HisK_dim/P_sf"/>
</dbReference>
<dbReference type="InterPro" id="IPR003661">
    <property type="entry name" value="HisK_dim/P_dom"/>
</dbReference>
<keyword evidence="4" id="KW-0808">Transferase</keyword>
<keyword evidence="3 6" id="KW-0597">Phosphoprotein</keyword>
<evidence type="ECO:0000256" key="3">
    <source>
        <dbReference type="ARBA" id="ARBA00022553"/>
    </source>
</evidence>
<proteinExistence type="predicted"/>
<evidence type="ECO:0000256" key="6">
    <source>
        <dbReference type="PROSITE-ProRule" id="PRU00169"/>
    </source>
</evidence>
<dbReference type="GO" id="GO:0000155">
    <property type="term" value="F:phosphorelay sensor kinase activity"/>
    <property type="evidence" value="ECO:0007669"/>
    <property type="project" value="InterPro"/>
</dbReference>
<evidence type="ECO:0000256" key="4">
    <source>
        <dbReference type="ARBA" id="ARBA00022679"/>
    </source>
</evidence>
<evidence type="ECO:0000313" key="10">
    <source>
        <dbReference type="Proteomes" id="UP000236173"/>
    </source>
</evidence>
<dbReference type="Proteomes" id="UP000236173">
    <property type="component" value="Unassembled WGS sequence"/>
</dbReference>
<evidence type="ECO:0000313" key="9">
    <source>
        <dbReference type="EMBL" id="GBC98673.1"/>
    </source>
</evidence>
<accession>A0A2H5XBW3</accession>
<dbReference type="CDD" id="cd00082">
    <property type="entry name" value="HisKA"/>
    <property type="match status" value="1"/>
</dbReference>
<dbReference type="Pfam" id="PF00512">
    <property type="entry name" value="HisKA"/>
    <property type="match status" value="1"/>
</dbReference>
<dbReference type="Pfam" id="PF02518">
    <property type="entry name" value="HATPase_c"/>
    <property type="match status" value="1"/>
</dbReference>
<keyword evidence="5 9" id="KW-0418">Kinase</keyword>
<dbReference type="Gene3D" id="3.30.565.10">
    <property type="entry name" value="Histidine kinase-like ATPase, C-terminal domain"/>
    <property type="match status" value="1"/>
</dbReference>
<feature type="domain" description="Response regulatory" evidence="8">
    <location>
        <begin position="667"/>
        <end position="780"/>
    </location>
</feature>
<feature type="modified residue" description="4-aspartylphosphate" evidence="6">
    <location>
        <position position="721"/>
    </location>
</feature>
<dbReference type="InterPro" id="IPR001789">
    <property type="entry name" value="Sig_transdc_resp-reg_receiver"/>
</dbReference>
<dbReference type="InterPro" id="IPR029016">
    <property type="entry name" value="GAF-like_dom_sf"/>
</dbReference>
<dbReference type="EMBL" id="BEHT01000014">
    <property type="protein sequence ID" value="GBC98673.1"/>
    <property type="molecule type" value="Genomic_DNA"/>
</dbReference>
<dbReference type="SUPFAM" id="SSF55874">
    <property type="entry name" value="ATPase domain of HSP90 chaperone/DNA topoisomerase II/histidine kinase"/>
    <property type="match status" value="1"/>
</dbReference>
<dbReference type="SMART" id="SM00388">
    <property type="entry name" value="HisKA"/>
    <property type="match status" value="1"/>
</dbReference>
<dbReference type="InterPro" id="IPR004358">
    <property type="entry name" value="Sig_transdc_His_kin-like_C"/>
</dbReference>
<evidence type="ECO:0000256" key="2">
    <source>
        <dbReference type="ARBA" id="ARBA00012438"/>
    </source>
</evidence>
<dbReference type="PRINTS" id="PR00344">
    <property type="entry name" value="BCTRLSENSOR"/>
</dbReference>
<dbReference type="PANTHER" id="PTHR43065:SF42">
    <property type="entry name" value="TWO-COMPONENT SENSOR PPRA"/>
    <property type="match status" value="1"/>
</dbReference>
<evidence type="ECO:0000259" key="8">
    <source>
        <dbReference type="PROSITE" id="PS50110"/>
    </source>
</evidence>
<protein>
    <recommendedName>
        <fullName evidence="2">histidine kinase</fullName>
        <ecNumber evidence="2">2.7.13.3</ecNumber>
    </recommendedName>
</protein>
<feature type="domain" description="Histidine kinase" evidence="7">
    <location>
        <begin position="430"/>
        <end position="649"/>
    </location>
</feature>
<dbReference type="Pfam" id="PF13185">
    <property type="entry name" value="GAF_2"/>
    <property type="match status" value="3"/>
</dbReference>
<sequence>MRYIGLPMVTGERVVGVLHLFVSAAHAFTDRDMALAQTLAGQAAVATEHLRLFELSKAWREALERFLAAQTQIARTPSSEVASVVLRTLQTSLGVTCAYFYGYDERTQTLQLKGCLLSEELAPPLADKPFAVVPLGEGLIGRVAQERRALYVADTTTEGVGSELTPHDAAPVLSVYALPLTFGDRLFGVVALLGHEPHAFSRASRALADSFAVYASAALEVSHLLEELRHHAARLEVLHRVAKAATERLDSASIARVTVETLDALMPDTMRALFVYDPNAEAFTLIAANADAEPVLRALGIAPGDSVSLSEMPFADALRRGECVCVHDVADTDLPFAGALVAVGCRSLLLQGIRSGDEFLGVIVKGRSEPHAFDERDRTFVRGLSEYLAVAFHNAALFTALQRAYEDLQQAHLTIAQQERLRALGQMASGIVHDVNNALVPVIAYAEMLQEHDDPQVQQMATQMQSAVDDLVHIVNRLRAFYRPRNPHEELEPIDLNKIVQQVVDLTRPRWYDMPQREGVTIDLRLALDETLPPIAGISSEVREALTNLIFNAVDAIMDKGVPHGTIILRTGRRDDHWVFVEVSDTGVGMDEETRHRALEPFFTTKGERGTGMGLAMVYGVMERHDGSIHIDSTLGVGTTVRLLFPTRTVQDRVQATPSEMTLPPLRILVVDDDPAVRIALAAILHQLGHQVVTASDGDSAAALFESALERGAPFDVVITDLGMPRMSGTDLVRRIKKHSNTPVIVMTGWGVDAQPKGADAAIAKPVRLRELKETLVRVLAPRQA</sequence>
<reference evidence="10" key="1">
    <citation type="submission" date="2017-09" db="EMBL/GenBank/DDBJ databases">
        <title>Metaegenomics of thermophilic ammonia-oxidizing enrichment culture.</title>
        <authorList>
            <person name="Kato S."/>
            <person name="Suzuki K."/>
        </authorList>
    </citation>
    <scope>NUCLEOTIDE SEQUENCE [LARGE SCALE GENOMIC DNA]</scope>
</reference>
<dbReference type="AlphaFoldDB" id="A0A2H5XBW3"/>
<comment type="caution">
    <text evidence="9">The sequence shown here is derived from an EMBL/GenBank/DDBJ whole genome shotgun (WGS) entry which is preliminary data.</text>
</comment>
<dbReference type="CDD" id="cd00156">
    <property type="entry name" value="REC"/>
    <property type="match status" value="1"/>
</dbReference>
<evidence type="ECO:0000256" key="5">
    <source>
        <dbReference type="ARBA" id="ARBA00022777"/>
    </source>
</evidence>
<dbReference type="InterPro" id="IPR036890">
    <property type="entry name" value="HATPase_C_sf"/>
</dbReference>
<dbReference type="PANTHER" id="PTHR43065">
    <property type="entry name" value="SENSOR HISTIDINE KINASE"/>
    <property type="match status" value="1"/>
</dbReference>
<dbReference type="EC" id="2.7.13.3" evidence="2"/>
<dbReference type="InterPro" id="IPR005467">
    <property type="entry name" value="His_kinase_dom"/>
</dbReference>
<evidence type="ECO:0000256" key="1">
    <source>
        <dbReference type="ARBA" id="ARBA00000085"/>
    </source>
</evidence>
<dbReference type="SUPFAM" id="SSF52172">
    <property type="entry name" value="CheY-like"/>
    <property type="match status" value="1"/>
</dbReference>
<dbReference type="InterPro" id="IPR003018">
    <property type="entry name" value="GAF"/>
</dbReference>
<dbReference type="Pfam" id="PF00072">
    <property type="entry name" value="Response_reg"/>
    <property type="match status" value="1"/>
</dbReference>
<dbReference type="SUPFAM" id="SSF47384">
    <property type="entry name" value="Homodimeric domain of signal transducing histidine kinase"/>
    <property type="match status" value="1"/>
</dbReference>
<comment type="catalytic activity">
    <reaction evidence="1">
        <text>ATP + protein L-histidine = ADP + protein N-phospho-L-histidine.</text>
        <dbReference type="EC" id="2.7.13.3"/>
    </reaction>
</comment>
<dbReference type="Gene3D" id="3.30.450.40">
    <property type="match status" value="3"/>
</dbReference>
<name>A0A2H5XBW3_9BACT</name>
<dbReference type="Gene3D" id="1.10.287.130">
    <property type="match status" value="1"/>
</dbReference>